<dbReference type="InterPro" id="IPR043504">
    <property type="entry name" value="Peptidase_S1_PA_chymotrypsin"/>
</dbReference>
<dbReference type="SUPFAM" id="SSF50494">
    <property type="entry name" value="Trypsin-like serine proteases"/>
    <property type="match status" value="1"/>
</dbReference>
<feature type="disulfide bond" evidence="9">
    <location>
        <begin position="333"/>
        <end position="360"/>
    </location>
</feature>
<evidence type="ECO:0000256" key="1">
    <source>
        <dbReference type="ARBA" id="ARBA00007664"/>
    </source>
</evidence>
<evidence type="ECO:0000256" key="2">
    <source>
        <dbReference type="ARBA" id="ARBA00022670"/>
    </source>
</evidence>
<evidence type="ECO:0000313" key="13">
    <source>
        <dbReference type="Proteomes" id="UP000467124"/>
    </source>
</evidence>
<evidence type="ECO:0000256" key="6">
    <source>
        <dbReference type="ARBA" id="ARBA00023145"/>
    </source>
</evidence>
<feature type="signal peptide" evidence="10">
    <location>
        <begin position="1"/>
        <end position="29"/>
    </location>
</feature>
<keyword evidence="4" id="KW-0378">Hydrolase</keyword>
<dbReference type="EMBL" id="WWHY01000001">
    <property type="protein sequence ID" value="MYR34733.1"/>
    <property type="molecule type" value="Genomic_DNA"/>
</dbReference>
<feature type="active site" description="Charge relay system" evidence="8">
    <location>
        <position position="257"/>
    </location>
</feature>
<evidence type="ECO:0000256" key="4">
    <source>
        <dbReference type="ARBA" id="ARBA00022801"/>
    </source>
</evidence>
<evidence type="ECO:0000313" key="12">
    <source>
        <dbReference type="EMBL" id="MYR34733.1"/>
    </source>
</evidence>
<gene>
    <name evidence="12" type="ORF">GTW20_21380</name>
</gene>
<keyword evidence="3 10" id="KW-0732">Signal</keyword>
<evidence type="ECO:0000259" key="11">
    <source>
        <dbReference type="Pfam" id="PF02983"/>
    </source>
</evidence>
<name>A0A7K2IXR8_9ACTN</name>
<dbReference type="Gene3D" id="3.30.300.50">
    <property type="match status" value="2"/>
</dbReference>
<feature type="disulfide bond" evidence="9">
    <location>
        <begin position="297"/>
        <end position="307"/>
    </location>
</feature>
<dbReference type="CDD" id="cd21112">
    <property type="entry name" value="alphaLP-like"/>
    <property type="match status" value="1"/>
</dbReference>
<keyword evidence="5" id="KW-0720">Serine protease</keyword>
<dbReference type="GO" id="GO:0006508">
    <property type="term" value="P:proteolysis"/>
    <property type="evidence" value="ECO:0007669"/>
    <property type="project" value="UniProtKB-KW"/>
</dbReference>
<organism evidence="12 13">
    <name type="scientific">Nocardiopsis alba</name>
    <dbReference type="NCBI Taxonomy" id="53437"/>
    <lineage>
        <taxon>Bacteria</taxon>
        <taxon>Bacillati</taxon>
        <taxon>Actinomycetota</taxon>
        <taxon>Actinomycetes</taxon>
        <taxon>Streptosporangiales</taxon>
        <taxon>Nocardiopsidaceae</taxon>
        <taxon>Nocardiopsis</taxon>
    </lineage>
</organism>
<dbReference type="InterPro" id="IPR009003">
    <property type="entry name" value="Peptidase_S1_PA"/>
</dbReference>
<keyword evidence="6" id="KW-0865">Zymogen</keyword>
<dbReference type="Proteomes" id="UP000467124">
    <property type="component" value="Unassembled WGS sequence"/>
</dbReference>
<dbReference type="InterPro" id="IPR035070">
    <property type="entry name" value="Streptogrisin_prodomain"/>
</dbReference>
<comment type="similarity">
    <text evidence="1">Belongs to the peptidase S1 family.</text>
</comment>
<proteinExistence type="inferred from homology"/>
<keyword evidence="2" id="KW-0645">Protease</keyword>
<feature type="chain" id="PRO_5029491947" evidence="10">
    <location>
        <begin position="30"/>
        <end position="384"/>
    </location>
</feature>
<dbReference type="AlphaFoldDB" id="A0A7K2IXR8"/>
<dbReference type="InterPro" id="IPR001316">
    <property type="entry name" value="Pept_S1A_streptogrisin"/>
</dbReference>
<dbReference type="Gene3D" id="2.40.10.10">
    <property type="entry name" value="Trypsin-like serine proteases"/>
    <property type="match status" value="2"/>
</dbReference>
<dbReference type="Pfam" id="PF02983">
    <property type="entry name" value="Pro_Al_protease"/>
    <property type="match status" value="1"/>
</dbReference>
<keyword evidence="7 9" id="KW-1015">Disulfide bond</keyword>
<dbReference type="PRINTS" id="PR00861">
    <property type="entry name" value="ALYTICPTASE"/>
</dbReference>
<protein>
    <submittedName>
        <fullName evidence="12">S1 family peptidase</fullName>
    </submittedName>
</protein>
<comment type="caution">
    <text evidence="12">The sequence shown here is derived from an EMBL/GenBank/DDBJ whole genome shotgun (WGS) entry which is preliminary data.</text>
</comment>
<dbReference type="RefSeq" id="WP_161111673.1">
    <property type="nucleotide sequence ID" value="NZ_WWHY01000001.1"/>
</dbReference>
<feature type="domain" description="Peptidase S1A alpha-lytic prodomain" evidence="11">
    <location>
        <begin position="125"/>
        <end position="180"/>
    </location>
</feature>
<evidence type="ECO:0000256" key="3">
    <source>
        <dbReference type="ARBA" id="ARBA00022729"/>
    </source>
</evidence>
<evidence type="ECO:0000256" key="5">
    <source>
        <dbReference type="ARBA" id="ARBA00022825"/>
    </source>
</evidence>
<feature type="active site" description="Charge relay system" evidence="8">
    <location>
        <position position="339"/>
    </location>
</feature>
<evidence type="ECO:0000256" key="8">
    <source>
        <dbReference type="PIRSR" id="PIRSR001134-1"/>
    </source>
</evidence>
<reference evidence="12 13" key="1">
    <citation type="journal article" date="2019" name="Nat. Commun.">
        <title>The antimicrobial potential of Streptomyces from insect microbiomes.</title>
        <authorList>
            <person name="Chevrette M.G."/>
            <person name="Carlson C.M."/>
            <person name="Ortega H.E."/>
            <person name="Thomas C."/>
            <person name="Ananiev G.E."/>
            <person name="Barns K.J."/>
            <person name="Book A.J."/>
            <person name="Cagnazzo J."/>
            <person name="Carlos C."/>
            <person name="Flanigan W."/>
            <person name="Grubbs K.J."/>
            <person name="Horn H.A."/>
            <person name="Hoffmann F.M."/>
            <person name="Klassen J.L."/>
            <person name="Knack J.J."/>
            <person name="Lewin G.R."/>
            <person name="McDonald B.R."/>
            <person name="Muller L."/>
            <person name="Melo W.G.P."/>
            <person name="Pinto-Tomas A.A."/>
            <person name="Schmitz A."/>
            <person name="Wendt-Pienkowski E."/>
            <person name="Wildman S."/>
            <person name="Zhao M."/>
            <person name="Zhang F."/>
            <person name="Bugni T.S."/>
            <person name="Andes D.R."/>
            <person name="Pupo M.T."/>
            <person name="Currie C.R."/>
        </authorList>
    </citation>
    <scope>NUCLEOTIDE SEQUENCE [LARGE SCALE GENOMIC DNA]</scope>
    <source>
        <strain evidence="12 13">SID5840</strain>
    </source>
</reference>
<dbReference type="InterPro" id="IPR004236">
    <property type="entry name" value="Pept_S1_alpha_lytic"/>
</dbReference>
<dbReference type="PIRSF" id="PIRSF001134">
    <property type="entry name" value="Streptogrisin"/>
    <property type="match status" value="1"/>
</dbReference>
<accession>A0A7K2IXR8</accession>
<evidence type="ECO:0000256" key="9">
    <source>
        <dbReference type="PIRSR" id="PIRSR001134-2"/>
    </source>
</evidence>
<dbReference type="GO" id="GO:0005576">
    <property type="term" value="C:extracellular region"/>
    <property type="evidence" value="ECO:0007669"/>
    <property type="project" value="InterPro"/>
</dbReference>
<evidence type="ECO:0000256" key="7">
    <source>
        <dbReference type="ARBA" id="ARBA00023157"/>
    </source>
</evidence>
<sequence>MRPSPVVSAIGTAALAFGLALTTSPAALAATGPLPQSPTPDEAEATTMVEALQRDLGLSPSQADELLEAQAESFEIDEAATAAAADSYGGSIFDTDSLTLTVLVTDASAVEAVEAAGAEAKVVSHGMEGLEEIVADLNAADAQPGVVGWYPDIHSDTVVLEVLEGSGADVDALLADAGVDTADVKVESTTEQPELYADIIGGLAYTMGGRCSVGFAATNASGQPGFVTAGHCGTVGTPVSIGNGQGVFERSVFPGNDSAFVRGTSNFTLTNLVSRYNTGGYATVSGSSQAAIGSQICRSGSTTGWHCGTVQARGQTVSYPQGTVQNLTRTNVCAEPGDSGGSFISGSQAQGVTSGGSGNCSFGGTTYYQEVNPMLSSWGLTLRT</sequence>
<feature type="disulfide bond" evidence="9">
    <location>
        <begin position="211"/>
        <end position="232"/>
    </location>
</feature>
<feature type="active site" description="Charge relay system" evidence="8">
    <location>
        <position position="231"/>
    </location>
</feature>
<dbReference type="GO" id="GO:0004252">
    <property type="term" value="F:serine-type endopeptidase activity"/>
    <property type="evidence" value="ECO:0007669"/>
    <property type="project" value="InterPro"/>
</dbReference>
<evidence type="ECO:0000256" key="10">
    <source>
        <dbReference type="SAM" id="SignalP"/>
    </source>
</evidence>